<comment type="caution">
    <text evidence="1">The sequence shown here is derived from an EMBL/GenBank/DDBJ whole genome shotgun (WGS) entry which is preliminary data.</text>
</comment>
<evidence type="ECO:0000313" key="1">
    <source>
        <dbReference type="EMBL" id="KAK7041813.1"/>
    </source>
</evidence>
<sequence>MAILEGIPDSSAERSQPSAMTILEGSSNFTVQRSHFSNVFGAQHNNIYHGNVTMQQVIRSFTRVPTGQVYITKTWCTSDIEQGLDCNRRKKRGGRDIDAKCTINTARIGNSEYLYIGYSGADASEAYEGDFERFSRTRHANTVQLFGYTSRIGIPALIFHDELIPASFVWKKHGFSSLMFTYFIHLAQQIVDPELKLSDTWIDPRTGLLRKGPCVNEPGHIPYPAPRFQISSLPFSSSSDIQHSLTLQEYNNTNVLQEYVFKFISKSDILCGIQASRRYTFTRINDEAATFLSILHGVVFNINSAEQIALWTGVEERWHYVLRYTTPELAQQRTVMEDGSVRLRPEQEWYDFVDTWLLSAHRIFHQLGIHRDEWENFSILEDLSVDCKCEQRESPQRPIDIPINTPIYLFIHAIPRPWADGTWRAWAKGTKYFWSFDPFGQVKISDAENVQRNLGLPSLKISIEIMQSTWNLEAYDAIQMLHSHQGFDPTSTDLARSFGSPYHRLDILDDSGRFEEISDDEVWTEDEGLSAMYSDDDNESWFTDSDDPIQAPAIPSIDQGQNSIDVEVRSITPNLEAGLNSMNTDEILRDVMGVNHHCGPAFTQFLDPSYNMSSTLSQTTHPWTPYAPSTEQWTSSSTVAAPWNPLPDPGAVAPSLMKGKRALAAEENEAASTSKRFKSSPVYVAMGYTESTSHPMDIAQYVARTIGSQGRSIEDATWCYGYQGWIRIRFTDLESATGFVHALSQADPRLGLGALTAYFVDD</sequence>
<protein>
    <submittedName>
        <fullName evidence="1">Uncharacterized protein</fullName>
    </submittedName>
</protein>
<organism evidence="1 2">
    <name type="scientific">Paramarasmius palmivorus</name>
    <dbReference type="NCBI Taxonomy" id="297713"/>
    <lineage>
        <taxon>Eukaryota</taxon>
        <taxon>Fungi</taxon>
        <taxon>Dikarya</taxon>
        <taxon>Basidiomycota</taxon>
        <taxon>Agaricomycotina</taxon>
        <taxon>Agaricomycetes</taxon>
        <taxon>Agaricomycetidae</taxon>
        <taxon>Agaricales</taxon>
        <taxon>Marasmiineae</taxon>
        <taxon>Marasmiaceae</taxon>
        <taxon>Paramarasmius</taxon>
    </lineage>
</organism>
<evidence type="ECO:0000313" key="2">
    <source>
        <dbReference type="Proteomes" id="UP001383192"/>
    </source>
</evidence>
<keyword evidence="2" id="KW-1185">Reference proteome</keyword>
<reference evidence="1 2" key="1">
    <citation type="submission" date="2024-01" db="EMBL/GenBank/DDBJ databases">
        <title>A draft genome for a cacao thread blight-causing isolate of Paramarasmius palmivorus.</title>
        <authorList>
            <person name="Baruah I.K."/>
            <person name="Bukari Y."/>
            <person name="Amoako-Attah I."/>
            <person name="Meinhardt L.W."/>
            <person name="Bailey B.A."/>
            <person name="Cohen S.P."/>
        </authorList>
    </citation>
    <scope>NUCLEOTIDE SEQUENCE [LARGE SCALE GENOMIC DNA]</scope>
    <source>
        <strain evidence="1 2">GH-12</strain>
    </source>
</reference>
<proteinExistence type="predicted"/>
<dbReference type="Proteomes" id="UP001383192">
    <property type="component" value="Unassembled WGS sequence"/>
</dbReference>
<name>A0AAW0CS68_9AGAR</name>
<dbReference type="AlphaFoldDB" id="A0AAW0CS68"/>
<gene>
    <name evidence="1" type="ORF">VNI00_009102</name>
</gene>
<dbReference type="EMBL" id="JAYKXP010000032">
    <property type="protein sequence ID" value="KAK7041813.1"/>
    <property type="molecule type" value="Genomic_DNA"/>
</dbReference>
<accession>A0AAW0CS68</accession>